<feature type="compositionally biased region" description="Polar residues" evidence="1">
    <location>
        <begin position="39"/>
        <end position="62"/>
    </location>
</feature>
<comment type="caution">
    <text evidence="2">The sequence shown here is derived from an EMBL/GenBank/DDBJ whole genome shotgun (WGS) entry which is preliminary data.</text>
</comment>
<dbReference type="Proteomes" id="UP000652761">
    <property type="component" value="Unassembled WGS sequence"/>
</dbReference>
<protein>
    <submittedName>
        <fullName evidence="2">Uncharacterized protein</fullName>
    </submittedName>
</protein>
<reference evidence="2" key="1">
    <citation type="submission" date="2017-07" db="EMBL/GenBank/DDBJ databases">
        <title>Taro Niue Genome Assembly and Annotation.</title>
        <authorList>
            <person name="Atibalentja N."/>
            <person name="Keating K."/>
            <person name="Fields C.J."/>
        </authorList>
    </citation>
    <scope>NUCLEOTIDE SEQUENCE</scope>
    <source>
        <strain evidence="2">Niue_2</strain>
        <tissue evidence="2">Leaf</tissue>
    </source>
</reference>
<evidence type="ECO:0000313" key="3">
    <source>
        <dbReference type="Proteomes" id="UP000652761"/>
    </source>
</evidence>
<name>A0A843X308_COLES</name>
<accession>A0A843X308</accession>
<dbReference type="AlphaFoldDB" id="A0A843X308"/>
<sequence length="78" mass="8558">MRLSLKGSATTTRNEHNTVLGETSLLPEPTEKGSERTSPKLTTSQHQADNNHRQVSQRSTSDATRHTELLLSSSNNAD</sequence>
<organism evidence="2 3">
    <name type="scientific">Colocasia esculenta</name>
    <name type="common">Wild taro</name>
    <name type="synonym">Arum esculentum</name>
    <dbReference type="NCBI Taxonomy" id="4460"/>
    <lineage>
        <taxon>Eukaryota</taxon>
        <taxon>Viridiplantae</taxon>
        <taxon>Streptophyta</taxon>
        <taxon>Embryophyta</taxon>
        <taxon>Tracheophyta</taxon>
        <taxon>Spermatophyta</taxon>
        <taxon>Magnoliopsida</taxon>
        <taxon>Liliopsida</taxon>
        <taxon>Araceae</taxon>
        <taxon>Aroideae</taxon>
        <taxon>Colocasieae</taxon>
        <taxon>Colocasia</taxon>
    </lineage>
</organism>
<keyword evidence="3" id="KW-1185">Reference proteome</keyword>
<proteinExistence type="predicted"/>
<dbReference type="EMBL" id="NMUH01004475">
    <property type="protein sequence ID" value="MQM09800.1"/>
    <property type="molecule type" value="Genomic_DNA"/>
</dbReference>
<evidence type="ECO:0000313" key="2">
    <source>
        <dbReference type="EMBL" id="MQM09800.1"/>
    </source>
</evidence>
<evidence type="ECO:0000256" key="1">
    <source>
        <dbReference type="SAM" id="MobiDB-lite"/>
    </source>
</evidence>
<gene>
    <name evidence="2" type="ORF">Taro_042678</name>
</gene>
<feature type="compositionally biased region" description="Basic and acidic residues" evidence="1">
    <location>
        <begin position="29"/>
        <end position="38"/>
    </location>
</feature>
<feature type="region of interest" description="Disordered" evidence="1">
    <location>
        <begin position="1"/>
        <end position="78"/>
    </location>
</feature>